<dbReference type="InterPro" id="IPR038081">
    <property type="entry name" value="CalX-like_sf"/>
</dbReference>
<keyword evidence="3" id="KW-0106">Calcium</keyword>
<dbReference type="Proteomes" id="UP001250662">
    <property type="component" value="Unassembled WGS sequence"/>
</dbReference>
<dbReference type="InterPro" id="IPR003644">
    <property type="entry name" value="Calx_beta"/>
</dbReference>
<feature type="non-terminal residue" evidence="8">
    <location>
        <position position="1824"/>
    </location>
</feature>
<dbReference type="InterPro" id="IPR036179">
    <property type="entry name" value="Ig-like_dom_sf"/>
</dbReference>
<dbReference type="SMART" id="SM00409">
    <property type="entry name" value="IG"/>
    <property type="match status" value="2"/>
</dbReference>
<sequence>MKRTNTSTLKNFFLFTIFLSVLLSGTNSYGQANSIRTGATFNWADTQTNVSDPATLESIDINGTSYSSFAVPSNYVMTRLGPGGHGNNNIMQNGTEIIGSSNDPNWATGALSAYQDINLNHYFESNGNGDDFCEDYSQVATTDSQIQTISYSPGIPSNPDGVLAVTERGGNNCIYIQVWGIPNGGGAEQQLGQTFVRNQGNLSGVGPQDEPRPNSDYWSSGRNHENNQVIAIALYELSELAPVGSIITQIKYYAASDDNGDGKFFIMQAYAQDECIDIKLDRDGNGDSSANDNVPAGSTYSLVSGTSNGTLTLDSDGTFNYQPNPGYSGTDSFEYQVCLPAPNQAVCDTATVCIGIGPDALADSYVVEEGSNNNDLNILLNDIFGSSGPQAGNAITDNTNPPNGTVTLNNNGTPGNPLDDYFQYTPNGGFEGTDAFTYEITDADGNTATATVLIYVAPDSEDDDIPDPMDLDDDNDGILDSNESQECIDDDYIQWGLNSPIGVRSVDFVQNPAITNWLLTSTGDIATGAGLNSTSPGSELQITSLDAYTYEEALANNEYIQVSFTTGSDISGQVIERLGINWYRNSDGFTVGNSYDAAIAISSDNFATSHVLNTDVQIHYPSNGISEFFDLLPTGTTYYLEENTTYAIRLYAYNQTNDGTVAYSVYDDFTVRFSGCQDLDTDSDGIPNHLEGDSDADGCADAIEAGHTDGDGDNYLGNSPLTVDSNGVVTGQDGYTGVTGNETIATQVTINTSPSNLTTIAGNPAVFEIDAIALNTTSFSSGNPNYGSGSDSSGQLRYQWQENGVNLSEGGNYNGTQTSRLTIIDATGLDGNTYTVIVTHLDNNCTNETRTATLTVNNPCDPISSGNVDTDGDGIADVCDLDDDNDGILDLDENSCTLGSNPSSQFDSFQQQWQATGATVIAGNRYSLISNGSDLGTRTVTGGPNDGLTVTVNQFDTNRYTDLDGNSYDFPTNTKRTNGPNVNIGFANILAPQYPRRWTFVAMIDVNGNGQYDPLTDQFISKIFTEQGRLGFEPINSGDVYIVFTDDMYGDNGGNLTFNVETCVDKDSDNDGIPDRLDLDSDNDGIYDAVEAGHSQTHVNGRLSGGVDADGIPNTVSDNEGAINYNYADADYDGLLNSIDPDSDNDNCVDAIEAGHTDGDGDNYLGNSPLSVDSDGVVTGQGGYTGVTGNETIATQVTLNTAPIDQMVNNGGSVSFSIDLDAINTTNYSGGTPDYGSGSDSSGQLRYQWQENGTNLSNGGVYSGVNTSTLTISNTSGLDNNTYTVLVTHLNNNCFALDRTATLSITPEITINDSSTVEGTNNVFTITSSAAISQNVVFNIGYTNISTTDADYSGPSTVILPANDTSVSFNVAAVDDNLIEPTERHEVEISYASGGTVNITDNEGTGEIIDNDGGSGNGLSFDNTNVVVNEADGTATFTVRLTGNVPGGFTVNYATSNDTALADTGADANDYTNTSNTLTFLGNDNESFDIVVPITDDNIHELTQSFNLNLSGLSTTLITINDPVATGTIIDNDSASIFNRFVVVFENDLVYNLEVELNAPVEHSFTVDFETFGNENTGLGGTATVGADYVANVNTTFTFPANSPAGTILSIPITVLEDAIIEPNETIIQVLDNISDPTIGILSPNRTFTINDDDSNSSNGISVADFSENESIGTANFVVSSNVAVSEAYTVNYTISNGSAIRNQDFTVPSMSGTLNFSGTLNETVNVPISITDDTILENNENLFITLSNISNALVSMVDANGIGNIIDNDGAGITVDLSANTAVEGNDIIFTATMSTVNNTGADIVVDINDLGTGTAIAGTDYT</sequence>
<dbReference type="EMBL" id="JAVRHU010000006">
    <property type="protein sequence ID" value="MDT0622830.1"/>
    <property type="molecule type" value="Genomic_DNA"/>
</dbReference>
<dbReference type="InterPro" id="IPR013783">
    <property type="entry name" value="Ig-like_fold"/>
</dbReference>
<evidence type="ECO:0000256" key="5">
    <source>
        <dbReference type="SAM" id="SignalP"/>
    </source>
</evidence>
<dbReference type="InterPro" id="IPR003599">
    <property type="entry name" value="Ig_sub"/>
</dbReference>
<name>A0ABU3BKZ3_9FLAO</name>
<keyword evidence="9" id="KW-1185">Reference proteome</keyword>
<evidence type="ECO:0000259" key="6">
    <source>
        <dbReference type="SMART" id="SM00237"/>
    </source>
</evidence>
<organism evidence="8 9">
    <name type="scientific">Croceitalea vernalis</name>
    <dbReference type="NCBI Taxonomy" id="3075599"/>
    <lineage>
        <taxon>Bacteria</taxon>
        <taxon>Pseudomonadati</taxon>
        <taxon>Bacteroidota</taxon>
        <taxon>Flavobacteriia</taxon>
        <taxon>Flavobacteriales</taxon>
        <taxon>Flavobacteriaceae</taxon>
        <taxon>Croceitalea</taxon>
    </lineage>
</organism>
<dbReference type="RefSeq" id="WP_311388477.1">
    <property type="nucleotide sequence ID" value="NZ_JAVRHU010000006.1"/>
</dbReference>
<dbReference type="SUPFAM" id="SSF48726">
    <property type="entry name" value="Immunoglobulin"/>
    <property type="match status" value="2"/>
</dbReference>
<dbReference type="PANTHER" id="PTHR46682">
    <property type="entry name" value="ADHESION G-PROTEIN COUPLED RECEPTOR V1"/>
    <property type="match status" value="1"/>
</dbReference>
<comment type="caution">
    <text evidence="8">The sequence shown here is derived from an EMBL/GenBank/DDBJ whole genome shotgun (WGS) entry which is preliminary data.</text>
</comment>
<dbReference type="SUPFAM" id="SSF141072">
    <property type="entry name" value="CalX-like"/>
    <property type="match status" value="4"/>
</dbReference>
<dbReference type="Gene3D" id="4.10.1080.10">
    <property type="entry name" value="TSP type-3 repeat"/>
    <property type="match status" value="1"/>
</dbReference>
<evidence type="ECO:0000259" key="7">
    <source>
        <dbReference type="SMART" id="SM00409"/>
    </source>
</evidence>
<keyword evidence="1 5" id="KW-0732">Signal</keyword>
<evidence type="ECO:0000256" key="1">
    <source>
        <dbReference type="ARBA" id="ARBA00022729"/>
    </source>
</evidence>
<evidence type="ECO:0000256" key="4">
    <source>
        <dbReference type="SAM" id="MobiDB-lite"/>
    </source>
</evidence>
<feature type="domain" description="Immunoglobulin" evidence="7">
    <location>
        <begin position="1203"/>
        <end position="1306"/>
    </location>
</feature>
<evidence type="ECO:0000256" key="2">
    <source>
        <dbReference type="ARBA" id="ARBA00022737"/>
    </source>
</evidence>
<proteinExistence type="predicted"/>
<feature type="signal peptide" evidence="5">
    <location>
        <begin position="1"/>
        <end position="23"/>
    </location>
</feature>
<gene>
    <name evidence="8" type="ORF">RM520_14465</name>
</gene>
<evidence type="ECO:0000313" key="9">
    <source>
        <dbReference type="Proteomes" id="UP001250662"/>
    </source>
</evidence>
<dbReference type="InterPro" id="IPR028974">
    <property type="entry name" value="TSP_type-3_rpt"/>
</dbReference>
<feature type="region of interest" description="Disordered" evidence="4">
    <location>
        <begin position="199"/>
        <end position="222"/>
    </location>
</feature>
<feature type="domain" description="Calx-beta" evidence="6">
    <location>
        <begin position="1404"/>
        <end position="1511"/>
    </location>
</feature>
<dbReference type="Gene3D" id="2.60.40.3440">
    <property type="match status" value="2"/>
</dbReference>
<dbReference type="Gene3D" id="2.60.40.2030">
    <property type="match status" value="4"/>
</dbReference>
<dbReference type="SMART" id="SM00237">
    <property type="entry name" value="Calx_beta"/>
    <property type="match status" value="3"/>
</dbReference>
<dbReference type="Pfam" id="PF03160">
    <property type="entry name" value="Calx-beta"/>
    <property type="match status" value="3"/>
</dbReference>
<reference evidence="8 9" key="1">
    <citation type="submission" date="2023-09" db="EMBL/GenBank/DDBJ databases">
        <authorList>
            <person name="Rey-Velasco X."/>
        </authorList>
    </citation>
    <scope>NUCLEOTIDE SEQUENCE [LARGE SCALE GENOMIC DNA]</scope>
    <source>
        <strain evidence="8 9">P007</strain>
    </source>
</reference>
<keyword evidence="2" id="KW-0677">Repeat</keyword>
<feature type="domain" description="Calx-beta" evidence="6">
    <location>
        <begin position="1525"/>
        <end position="1632"/>
    </location>
</feature>
<protein>
    <submittedName>
        <fullName evidence="8">Calx-beta domain-containing protein</fullName>
    </submittedName>
</protein>
<feature type="domain" description="Calx-beta" evidence="6">
    <location>
        <begin position="1646"/>
        <end position="1748"/>
    </location>
</feature>
<dbReference type="SUPFAM" id="SSF103647">
    <property type="entry name" value="TSP type-3 repeat"/>
    <property type="match status" value="1"/>
</dbReference>
<feature type="chain" id="PRO_5045764104" evidence="5">
    <location>
        <begin position="24"/>
        <end position="1824"/>
    </location>
</feature>
<dbReference type="Gene3D" id="2.60.40.10">
    <property type="entry name" value="Immunoglobulins"/>
    <property type="match status" value="1"/>
</dbReference>
<feature type="domain" description="Immunoglobulin" evidence="7">
    <location>
        <begin position="754"/>
        <end position="857"/>
    </location>
</feature>
<dbReference type="PANTHER" id="PTHR46682:SF1">
    <property type="entry name" value="ADHESION G-PROTEIN COUPLED RECEPTOR V1"/>
    <property type="match status" value="1"/>
</dbReference>
<evidence type="ECO:0000313" key="8">
    <source>
        <dbReference type="EMBL" id="MDT0622830.1"/>
    </source>
</evidence>
<evidence type="ECO:0000256" key="3">
    <source>
        <dbReference type="ARBA" id="ARBA00022837"/>
    </source>
</evidence>
<accession>A0ABU3BKZ3</accession>
<dbReference type="Pfam" id="PF17963">
    <property type="entry name" value="Big_9"/>
    <property type="match status" value="2"/>
</dbReference>
<dbReference type="InterPro" id="IPR026919">
    <property type="entry name" value="ADGRV1"/>
</dbReference>